<dbReference type="Proteomes" id="UP000051008">
    <property type="component" value="Unassembled WGS sequence"/>
</dbReference>
<sequence length="69" mass="7814">METKIEVGDKVKCKKFGSLKHDFIGSVEKKYENSAVVAILEHDNEDNVAVTDFHNRAVVRFDCMKKISA</sequence>
<dbReference type="RefSeq" id="WP_056977243.1">
    <property type="nucleotide sequence ID" value="NZ_AYYP01000063.1"/>
</dbReference>
<evidence type="ECO:0000313" key="1">
    <source>
        <dbReference type="EMBL" id="KRM63286.1"/>
    </source>
</evidence>
<reference evidence="1 2" key="1">
    <citation type="journal article" date="2015" name="Genome Announc.">
        <title>Expanding the biotechnology potential of lactobacilli through comparative genomics of 213 strains and associated genera.</title>
        <authorList>
            <person name="Sun Z."/>
            <person name="Harris H.M."/>
            <person name="McCann A."/>
            <person name="Guo C."/>
            <person name="Argimon S."/>
            <person name="Zhang W."/>
            <person name="Yang X."/>
            <person name="Jeffery I.B."/>
            <person name="Cooney J.C."/>
            <person name="Kagawa T.F."/>
            <person name="Liu W."/>
            <person name="Song Y."/>
            <person name="Salvetti E."/>
            <person name="Wrobel A."/>
            <person name="Rasinkangas P."/>
            <person name="Parkhill J."/>
            <person name="Rea M.C."/>
            <person name="O'Sullivan O."/>
            <person name="Ritari J."/>
            <person name="Douillard F.P."/>
            <person name="Paul Ross R."/>
            <person name="Yang R."/>
            <person name="Briner A.E."/>
            <person name="Felis G.E."/>
            <person name="de Vos W.M."/>
            <person name="Barrangou R."/>
            <person name="Klaenhammer T.R."/>
            <person name="Caufield P.W."/>
            <person name="Cui Y."/>
            <person name="Zhang H."/>
            <person name="O'Toole P.W."/>
        </authorList>
    </citation>
    <scope>NUCLEOTIDE SEQUENCE [LARGE SCALE GENOMIC DNA]</scope>
    <source>
        <strain evidence="1 2">DSM 20509</strain>
    </source>
</reference>
<proteinExistence type="predicted"/>
<evidence type="ECO:0000313" key="2">
    <source>
        <dbReference type="Proteomes" id="UP000051008"/>
    </source>
</evidence>
<organism evidence="1 2">
    <name type="scientific">Ligilactobacillus agilis DSM 20509</name>
    <dbReference type="NCBI Taxonomy" id="1423718"/>
    <lineage>
        <taxon>Bacteria</taxon>
        <taxon>Bacillati</taxon>
        <taxon>Bacillota</taxon>
        <taxon>Bacilli</taxon>
        <taxon>Lactobacillales</taxon>
        <taxon>Lactobacillaceae</taxon>
        <taxon>Ligilactobacillus</taxon>
    </lineage>
</organism>
<comment type="caution">
    <text evidence="1">The sequence shown here is derived from an EMBL/GenBank/DDBJ whole genome shotgun (WGS) entry which is preliminary data.</text>
</comment>
<dbReference type="GeneID" id="75136930"/>
<dbReference type="PATRIC" id="fig|1423718.3.peg.584"/>
<dbReference type="AlphaFoldDB" id="A0A0R2AHN4"/>
<dbReference type="OrthoDB" id="2247035at2"/>
<dbReference type="EMBL" id="AYYP01000063">
    <property type="protein sequence ID" value="KRM63286.1"/>
    <property type="molecule type" value="Genomic_DNA"/>
</dbReference>
<gene>
    <name evidence="1" type="ORF">FC14_GL000565</name>
</gene>
<name>A0A0R2AHN4_9LACO</name>
<evidence type="ECO:0008006" key="3">
    <source>
        <dbReference type="Google" id="ProtNLM"/>
    </source>
</evidence>
<accession>A0A0R2AHN4</accession>
<protein>
    <recommendedName>
        <fullName evidence="3">DUF2187 domain-containing protein</fullName>
    </recommendedName>
</protein>
<keyword evidence="2" id="KW-1185">Reference proteome</keyword>